<dbReference type="FunFam" id="3.10.450.10:FF:000011">
    <property type="entry name" value="Cysteine proteinase inhibitor"/>
    <property type="match status" value="1"/>
</dbReference>
<reference evidence="6" key="1">
    <citation type="journal article" date="2023" name="GigaByte">
        <title>Genome assembly of the bearded iris, Iris pallida Lam.</title>
        <authorList>
            <person name="Bruccoleri R.E."/>
            <person name="Oakeley E.J."/>
            <person name="Faust A.M.E."/>
            <person name="Altorfer M."/>
            <person name="Dessus-Babus S."/>
            <person name="Burckhardt D."/>
            <person name="Oertli M."/>
            <person name="Naumann U."/>
            <person name="Petersen F."/>
            <person name="Wong J."/>
        </authorList>
    </citation>
    <scope>NUCLEOTIDE SEQUENCE</scope>
    <source>
        <strain evidence="6">GSM-AAB239-AS_SAM_17_03QT</strain>
    </source>
</reference>
<dbReference type="InterPro" id="IPR018073">
    <property type="entry name" value="Prot_inh_cystat_CS"/>
</dbReference>
<dbReference type="SUPFAM" id="SSF54403">
    <property type="entry name" value="Cystatin/monellin"/>
    <property type="match status" value="1"/>
</dbReference>
<dbReference type="GO" id="GO:0004869">
    <property type="term" value="F:cysteine-type endopeptidase inhibitor activity"/>
    <property type="evidence" value="ECO:0007669"/>
    <property type="project" value="UniProtKB-KW"/>
</dbReference>
<keyword evidence="2 4" id="KW-0646">Protease inhibitor</keyword>
<dbReference type="PANTHER" id="PTHR11413:SF103">
    <property type="entry name" value="CYSTEINE PROTEINASE INHIBITOR 12"/>
    <property type="match status" value="1"/>
</dbReference>
<gene>
    <name evidence="6" type="ORF">M6B38_377470</name>
</gene>
<dbReference type="Proteomes" id="UP001140949">
    <property type="component" value="Unassembled WGS sequence"/>
</dbReference>
<keyword evidence="7" id="KW-1185">Reference proteome</keyword>
<evidence type="ECO:0000256" key="4">
    <source>
        <dbReference type="RuleBase" id="RU362130"/>
    </source>
</evidence>
<reference evidence="6" key="2">
    <citation type="submission" date="2023-04" db="EMBL/GenBank/DDBJ databases">
        <authorList>
            <person name="Bruccoleri R.E."/>
            <person name="Oakeley E.J."/>
            <person name="Faust A.-M."/>
            <person name="Dessus-Babus S."/>
            <person name="Altorfer M."/>
            <person name="Burckhardt D."/>
            <person name="Oertli M."/>
            <person name="Naumann U."/>
            <person name="Petersen F."/>
            <person name="Wong J."/>
        </authorList>
    </citation>
    <scope>NUCLEOTIDE SEQUENCE</scope>
    <source>
        <strain evidence="6">GSM-AAB239-AS_SAM_17_03QT</strain>
        <tissue evidence="6">Leaf</tissue>
    </source>
</reference>
<dbReference type="GO" id="GO:0006972">
    <property type="term" value="P:hyperosmotic response"/>
    <property type="evidence" value="ECO:0007669"/>
    <property type="project" value="UniProtKB-ARBA"/>
</dbReference>
<dbReference type="PROSITE" id="PS00287">
    <property type="entry name" value="CYSTATIN"/>
    <property type="match status" value="1"/>
</dbReference>
<comment type="caution">
    <text evidence="6">The sequence shown here is derived from an EMBL/GenBank/DDBJ whole genome shotgun (WGS) entry which is preliminary data.</text>
</comment>
<dbReference type="AlphaFoldDB" id="A0AAX6GAH4"/>
<sequence length="128" mass="14120">MATKKEKTIFLLIVALLSLCSAASLTMATKLGGTRDVGGAENSVHVEELARFAVDEHNKKENVLLEFARVVKAKEQTVAGSLHHLTLEVVDAGKNKLVEAKVWVKPWLNFKELQEFKHIGDSTSECHP</sequence>
<evidence type="ECO:0000313" key="7">
    <source>
        <dbReference type="Proteomes" id="UP001140949"/>
    </source>
</evidence>
<keyword evidence="4" id="KW-0732">Signal</keyword>
<evidence type="ECO:0000256" key="3">
    <source>
        <dbReference type="ARBA" id="ARBA00022704"/>
    </source>
</evidence>
<protein>
    <recommendedName>
        <fullName evidence="4">Cysteine proteinase inhibitor</fullName>
    </recommendedName>
</protein>
<feature type="chain" id="PRO_5043105065" description="Cysteine proteinase inhibitor" evidence="4">
    <location>
        <begin position="23"/>
        <end position="128"/>
    </location>
</feature>
<dbReference type="InterPro" id="IPR027214">
    <property type="entry name" value="Cystatin"/>
</dbReference>
<dbReference type="Pfam" id="PF16845">
    <property type="entry name" value="SQAPI"/>
    <property type="match status" value="1"/>
</dbReference>
<dbReference type="CDD" id="cd00042">
    <property type="entry name" value="CY"/>
    <property type="match status" value="1"/>
</dbReference>
<dbReference type="GO" id="GO:0009414">
    <property type="term" value="P:response to water deprivation"/>
    <property type="evidence" value="ECO:0007669"/>
    <property type="project" value="UniProtKB-ARBA"/>
</dbReference>
<dbReference type="InterPro" id="IPR046350">
    <property type="entry name" value="Cystatin_sf"/>
</dbReference>
<keyword evidence="3 4" id="KW-0789">Thiol protease inhibitor</keyword>
<accession>A0AAX6GAH4</accession>
<feature type="domain" description="Cystatin" evidence="5">
    <location>
        <begin position="29"/>
        <end position="119"/>
    </location>
</feature>
<name>A0AAX6GAH4_IRIPA</name>
<dbReference type="SMART" id="SM00043">
    <property type="entry name" value="CY"/>
    <property type="match status" value="1"/>
</dbReference>
<organism evidence="6 7">
    <name type="scientific">Iris pallida</name>
    <name type="common">Sweet iris</name>
    <dbReference type="NCBI Taxonomy" id="29817"/>
    <lineage>
        <taxon>Eukaryota</taxon>
        <taxon>Viridiplantae</taxon>
        <taxon>Streptophyta</taxon>
        <taxon>Embryophyta</taxon>
        <taxon>Tracheophyta</taxon>
        <taxon>Spermatophyta</taxon>
        <taxon>Magnoliopsida</taxon>
        <taxon>Liliopsida</taxon>
        <taxon>Asparagales</taxon>
        <taxon>Iridaceae</taxon>
        <taxon>Iridoideae</taxon>
        <taxon>Irideae</taxon>
        <taxon>Iris</taxon>
    </lineage>
</organism>
<feature type="signal peptide" evidence="4">
    <location>
        <begin position="1"/>
        <end position="22"/>
    </location>
</feature>
<evidence type="ECO:0000313" key="6">
    <source>
        <dbReference type="EMBL" id="KAJ6825659.1"/>
    </source>
</evidence>
<evidence type="ECO:0000259" key="5">
    <source>
        <dbReference type="SMART" id="SM00043"/>
    </source>
</evidence>
<dbReference type="GO" id="GO:0009409">
    <property type="term" value="P:response to cold"/>
    <property type="evidence" value="ECO:0007669"/>
    <property type="project" value="UniProtKB-ARBA"/>
</dbReference>
<dbReference type="EMBL" id="JANAVB010021599">
    <property type="protein sequence ID" value="KAJ6825659.1"/>
    <property type="molecule type" value="Genomic_DNA"/>
</dbReference>
<dbReference type="InterPro" id="IPR000010">
    <property type="entry name" value="Cystatin_dom"/>
</dbReference>
<evidence type="ECO:0000256" key="2">
    <source>
        <dbReference type="ARBA" id="ARBA00022690"/>
    </source>
</evidence>
<dbReference type="PANTHER" id="PTHR11413">
    <property type="entry name" value="CYSTATIN FAMILY MEMBER"/>
    <property type="match status" value="1"/>
</dbReference>
<evidence type="ECO:0000256" key="1">
    <source>
        <dbReference type="ARBA" id="ARBA00007233"/>
    </source>
</evidence>
<proteinExistence type="inferred from homology"/>
<comment type="similarity">
    <text evidence="1 4">Belongs to the cystatin family. Phytocystatin subfamily.</text>
</comment>
<dbReference type="Gene3D" id="3.10.450.10">
    <property type="match status" value="1"/>
</dbReference>